<dbReference type="PANTHER" id="PTHR48258">
    <property type="entry name" value="DUF4218 DOMAIN-CONTAINING PROTEIN-RELATED"/>
    <property type="match status" value="1"/>
</dbReference>
<dbReference type="AlphaFoldDB" id="A0A9R1WVM0"/>
<keyword evidence="3" id="KW-1185">Reference proteome</keyword>
<protein>
    <recommendedName>
        <fullName evidence="4">DUF4216 domain-containing protein</fullName>
    </recommendedName>
</protein>
<evidence type="ECO:0000313" key="3">
    <source>
        <dbReference type="Proteomes" id="UP000235145"/>
    </source>
</evidence>
<organism evidence="2 3">
    <name type="scientific">Lactuca sativa</name>
    <name type="common">Garden lettuce</name>
    <dbReference type="NCBI Taxonomy" id="4236"/>
    <lineage>
        <taxon>Eukaryota</taxon>
        <taxon>Viridiplantae</taxon>
        <taxon>Streptophyta</taxon>
        <taxon>Embryophyta</taxon>
        <taxon>Tracheophyta</taxon>
        <taxon>Spermatophyta</taxon>
        <taxon>Magnoliopsida</taxon>
        <taxon>eudicotyledons</taxon>
        <taxon>Gunneridae</taxon>
        <taxon>Pentapetalae</taxon>
        <taxon>asterids</taxon>
        <taxon>campanulids</taxon>
        <taxon>Asterales</taxon>
        <taxon>Asteraceae</taxon>
        <taxon>Cichorioideae</taxon>
        <taxon>Cichorieae</taxon>
        <taxon>Lactucinae</taxon>
        <taxon>Lactuca</taxon>
    </lineage>
</organism>
<reference evidence="2 3" key="1">
    <citation type="journal article" date="2017" name="Nat. Commun.">
        <title>Genome assembly with in vitro proximity ligation data and whole-genome triplication in lettuce.</title>
        <authorList>
            <person name="Reyes-Chin-Wo S."/>
            <person name="Wang Z."/>
            <person name="Yang X."/>
            <person name="Kozik A."/>
            <person name="Arikit S."/>
            <person name="Song C."/>
            <person name="Xia L."/>
            <person name="Froenicke L."/>
            <person name="Lavelle D.O."/>
            <person name="Truco M.J."/>
            <person name="Xia R."/>
            <person name="Zhu S."/>
            <person name="Xu C."/>
            <person name="Xu H."/>
            <person name="Xu X."/>
            <person name="Cox K."/>
            <person name="Korf I."/>
            <person name="Meyers B.C."/>
            <person name="Michelmore R.W."/>
        </authorList>
    </citation>
    <scope>NUCLEOTIDE SEQUENCE [LARGE SCALE GENOMIC DNA]</scope>
    <source>
        <strain evidence="3">cv. Salinas</strain>
        <tissue evidence="2">Seedlings</tissue>
    </source>
</reference>
<gene>
    <name evidence="2" type="ORF">LSAT_V11C800443290</name>
</gene>
<accession>A0A9R1WVM0</accession>
<evidence type="ECO:0000313" key="2">
    <source>
        <dbReference type="EMBL" id="KAJ0189019.1"/>
    </source>
</evidence>
<evidence type="ECO:0000256" key="1">
    <source>
        <dbReference type="SAM" id="MobiDB-lite"/>
    </source>
</evidence>
<dbReference type="PANTHER" id="PTHR48258:SF6">
    <property type="entry name" value="LEUCINE-RICH REPEAT DOMAIN, L DOMAIN-CONTAINING PROTEIN"/>
    <property type="match status" value="1"/>
</dbReference>
<feature type="region of interest" description="Disordered" evidence="1">
    <location>
        <begin position="310"/>
        <end position="330"/>
    </location>
</feature>
<dbReference type="Proteomes" id="UP000235145">
    <property type="component" value="Unassembled WGS sequence"/>
</dbReference>
<name>A0A9R1WVM0_LACSA</name>
<sequence length="330" mass="38273">MAYVVDEAVTFLSRYVDDIETRFNHDERNWDVPITQHGLEVFTNKVRTLGASKFGQIGEYVDVAQWYIINNCGNELDHKESLYSRNIQQENIDTIQKNEFPYWFKKKMALLTANGDPKATDDLYALSQFPNDRYTSWQSCIVNGFRFRCKERDDKFKTQCSGMCVGDENDELIYYGVLLEVLELDFILGRNVFVFRCKWYNTDPKEKKMVVDHNLASIDITSKFWMVVQRVNHRNIYDIQEHVKDEVLMNDIFQEEESNELPPFQPSKELSNTSFIDRNDVEPETLPLEAVLAVGNRNVIADNLDDDVAKSVMSKRGGRGKRGGLAREDG</sequence>
<evidence type="ECO:0008006" key="4">
    <source>
        <dbReference type="Google" id="ProtNLM"/>
    </source>
</evidence>
<comment type="caution">
    <text evidence="2">The sequence shown here is derived from an EMBL/GenBank/DDBJ whole genome shotgun (WGS) entry which is preliminary data.</text>
</comment>
<dbReference type="EMBL" id="NBSK02000008">
    <property type="protein sequence ID" value="KAJ0189019.1"/>
    <property type="molecule type" value="Genomic_DNA"/>
</dbReference>
<proteinExistence type="predicted"/>